<protein>
    <submittedName>
        <fullName evidence="1">Uncharacterized protein</fullName>
    </submittedName>
</protein>
<evidence type="ECO:0000313" key="2">
    <source>
        <dbReference type="Proteomes" id="UP000515819"/>
    </source>
</evidence>
<accession>A0A7G9FPI6</accession>
<dbReference type="RefSeq" id="WP_249321706.1">
    <property type="nucleotide sequence ID" value="NZ_CP060632.1"/>
</dbReference>
<sequence length="488" mass="54655">MKRWIKVLCIGMFFSLLTGCGKGRGDVASDYQKNAEGGTFEAGEPSNISYQVAGNNNVTFTVDADVTGGERLSGSRCYGVKTQVFDDSYVESKVYPVFDEGTAQSVKPYMVCTDQEMDDRRDALWAEIDKAVEQSASQTDAISEIWKDGFFADMSELNCTTDTKGQALHTTLTGEEKVDPRIPVTADNQKTYSYVDAEGKNISRARVDGEIDGLPYVYETYYQEASDSVENVNWVTLYMRYDRYRKQILARPKENGDEVPDLDETDAQALADAFLQKLGYGDFVCCGTEIGAYREREEDPYAMGTNLIDRWYCFSYSRKMDGIATAVTAGVNDLRFGVSGELTAPQETIDVTVDAQGVATVKIQANQYELEEEGTGITSYLTFEQVDAAAQKYMSEYKQPDYITKNVPQAVSVTHVKLNYAYVRYTDGNYNMIPVWAYYGYQFEQNPYQERYSGDASPRECFLFGVSAVDGQIIEGVYSKVVDNPFDL</sequence>
<dbReference type="EMBL" id="CP060632">
    <property type="protein sequence ID" value="QNM00468.1"/>
    <property type="molecule type" value="Genomic_DNA"/>
</dbReference>
<dbReference type="PROSITE" id="PS51257">
    <property type="entry name" value="PROKAR_LIPOPROTEIN"/>
    <property type="match status" value="1"/>
</dbReference>
<evidence type="ECO:0000313" key="1">
    <source>
        <dbReference type="EMBL" id="QNM00468.1"/>
    </source>
</evidence>
<keyword evidence="2" id="KW-1185">Reference proteome</keyword>
<reference evidence="1 2" key="1">
    <citation type="submission" date="2020-08" db="EMBL/GenBank/DDBJ databases">
        <authorList>
            <person name="Liu C."/>
            <person name="Sun Q."/>
        </authorList>
    </citation>
    <scope>NUCLEOTIDE SEQUENCE [LARGE SCALE GENOMIC DNA]</scope>
    <source>
        <strain evidence="1 2">NSJ-4</strain>
    </source>
</reference>
<organism evidence="1 2">
    <name type="scientific">Wujia chipingensis</name>
    <dbReference type="NCBI Taxonomy" id="2763670"/>
    <lineage>
        <taxon>Bacteria</taxon>
        <taxon>Bacillati</taxon>
        <taxon>Bacillota</taxon>
        <taxon>Clostridia</taxon>
        <taxon>Lachnospirales</taxon>
        <taxon>Lachnospiraceae</taxon>
        <taxon>Wujia</taxon>
    </lineage>
</organism>
<dbReference type="KEGG" id="wcp:H9Q76_04070"/>
<dbReference type="Proteomes" id="UP000515819">
    <property type="component" value="Chromosome"/>
</dbReference>
<name>A0A7G9FPI6_9FIRM</name>
<proteinExistence type="predicted"/>
<gene>
    <name evidence="1" type="ORF">H9Q76_04070</name>
</gene>
<dbReference type="AlphaFoldDB" id="A0A7G9FPI6"/>